<evidence type="ECO:0000313" key="2">
    <source>
        <dbReference type="EMBL" id="KAK0743361.1"/>
    </source>
</evidence>
<proteinExistence type="predicted"/>
<organism evidence="2 3">
    <name type="scientific">Schizothecium vesticola</name>
    <dbReference type="NCBI Taxonomy" id="314040"/>
    <lineage>
        <taxon>Eukaryota</taxon>
        <taxon>Fungi</taxon>
        <taxon>Dikarya</taxon>
        <taxon>Ascomycota</taxon>
        <taxon>Pezizomycotina</taxon>
        <taxon>Sordariomycetes</taxon>
        <taxon>Sordariomycetidae</taxon>
        <taxon>Sordariales</taxon>
        <taxon>Schizotheciaceae</taxon>
        <taxon>Schizothecium</taxon>
    </lineage>
</organism>
<dbReference type="AlphaFoldDB" id="A0AA40EPZ0"/>
<gene>
    <name evidence="2" type="ORF">B0T18DRAFT_392153</name>
</gene>
<reference evidence="2" key="1">
    <citation type="submission" date="2023-06" db="EMBL/GenBank/DDBJ databases">
        <title>Genome-scale phylogeny and comparative genomics of the fungal order Sordariales.</title>
        <authorList>
            <consortium name="Lawrence Berkeley National Laboratory"/>
            <person name="Hensen N."/>
            <person name="Bonometti L."/>
            <person name="Westerberg I."/>
            <person name="Brannstrom I.O."/>
            <person name="Guillou S."/>
            <person name="Cros-Aarteil S."/>
            <person name="Calhoun S."/>
            <person name="Haridas S."/>
            <person name="Kuo A."/>
            <person name="Mondo S."/>
            <person name="Pangilinan J."/>
            <person name="Riley R."/>
            <person name="LaButti K."/>
            <person name="Andreopoulos B."/>
            <person name="Lipzen A."/>
            <person name="Chen C."/>
            <person name="Yanf M."/>
            <person name="Daum C."/>
            <person name="Ng V."/>
            <person name="Clum A."/>
            <person name="Steindorff A."/>
            <person name="Ohm R."/>
            <person name="Martin F."/>
            <person name="Silar P."/>
            <person name="Natvig D."/>
            <person name="Lalanne C."/>
            <person name="Gautier V."/>
            <person name="Ament-velasquez S.L."/>
            <person name="Kruys A."/>
            <person name="Hutchinson M.I."/>
            <person name="Powell A.J."/>
            <person name="Barry K."/>
            <person name="Miller A.N."/>
            <person name="Grigoriev I.V."/>
            <person name="Debuchy R."/>
            <person name="Gladieux P."/>
            <person name="Thoren M.H."/>
            <person name="Johannesson H."/>
        </authorList>
    </citation>
    <scope>NUCLEOTIDE SEQUENCE</scope>
    <source>
        <strain evidence="2">SMH3187-1</strain>
    </source>
</reference>
<accession>A0AA40EPZ0</accession>
<dbReference type="Proteomes" id="UP001172155">
    <property type="component" value="Unassembled WGS sequence"/>
</dbReference>
<feature type="compositionally biased region" description="Low complexity" evidence="1">
    <location>
        <begin position="234"/>
        <end position="244"/>
    </location>
</feature>
<protein>
    <submittedName>
        <fullName evidence="2">Uncharacterized protein</fullName>
    </submittedName>
</protein>
<dbReference type="EMBL" id="JAUKUD010000005">
    <property type="protein sequence ID" value="KAK0743361.1"/>
    <property type="molecule type" value="Genomic_DNA"/>
</dbReference>
<comment type="caution">
    <text evidence="2">The sequence shown here is derived from an EMBL/GenBank/DDBJ whole genome shotgun (WGS) entry which is preliminary data.</text>
</comment>
<sequence>MHSPDAYLDLLPNLEARFSIPEPLPDGEISVTKANLRPSDGSAVSNTISILLIAQWWAYSLEILVSWVEAGQVLCLLEWTFPGFPSTVFTTRHSLVAEESYGVRFDGGLDWAKTTLEHFRLFQADPITARLPQRQCPALALVRGLTQSSPSCVWNTYSESTGALPQRSWSGSSDTTTYSFPLAPPHHDSHDTWWPVPHPQNFTTHSFLYSFPAEASSDGTPQPDFPEPLTHGLPSASTTRSPTPSEEDVPSCYEEWMDQDIQDQDTQDCVQNQIYIEFLRHRQREAEDLFKRTGDPSGLLAVSRAAITAGEGVWRPSGLSYF</sequence>
<name>A0AA40EPZ0_9PEZI</name>
<feature type="region of interest" description="Disordered" evidence="1">
    <location>
        <begin position="213"/>
        <end position="250"/>
    </location>
</feature>
<evidence type="ECO:0000313" key="3">
    <source>
        <dbReference type="Proteomes" id="UP001172155"/>
    </source>
</evidence>
<keyword evidence="3" id="KW-1185">Reference proteome</keyword>
<evidence type="ECO:0000256" key="1">
    <source>
        <dbReference type="SAM" id="MobiDB-lite"/>
    </source>
</evidence>